<comment type="caution">
    <text evidence="1">The sequence shown here is derived from an EMBL/GenBank/DDBJ whole genome shotgun (WGS) entry which is preliminary data.</text>
</comment>
<reference evidence="1" key="1">
    <citation type="journal article" date="2015" name="Nature">
        <title>Complex archaea that bridge the gap between prokaryotes and eukaryotes.</title>
        <authorList>
            <person name="Spang A."/>
            <person name="Saw J.H."/>
            <person name="Jorgensen S.L."/>
            <person name="Zaremba-Niedzwiedzka K."/>
            <person name="Martijn J."/>
            <person name="Lind A.E."/>
            <person name="van Eijk R."/>
            <person name="Schleper C."/>
            <person name="Guy L."/>
            <person name="Ettema T.J."/>
        </authorList>
    </citation>
    <scope>NUCLEOTIDE SEQUENCE</scope>
</reference>
<dbReference type="AlphaFoldDB" id="A0A0F9HUP8"/>
<name>A0A0F9HUP8_9ZZZZ</name>
<organism evidence="1">
    <name type="scientific">marine sediment metagenome</name>
    <dbReference type="NCBI Taxonomy" id="412755"/>
    <lineage>
        <taxon>unclassified sequences</taxon>
        <taxon>metagenomes</taxon>
        <taxon>ecological metagenomes</taxon>
    </lineage>
</organism>
<proteinExistence type="predicted"/>
<gene>
    <name evidence="1" type="ORF">LCGC14_1954890</name>
</gene>
<accession>A0A0F9HUP8</accession>
<dbReference type="EMBL" id="LAZR01021409">
    <property type="protein sequence ID" value="KKL85420.1"/>
    <property type="molecule type" value="Genomic_DNA"/>
</dbReference>
<feature type="non-terminal residue" evidence="1">
    <location>
        <position position="51"/>
    </location>
</feature>
<evidence type="ECO:0000313" key="1">
    <source>
        <dbReference type="EMBL" id="KKL85420.1"/>
    </source>
</evidence>
<sequence length="51" mass="5869">MNCPKCGYEPLWCWAMVVYSREDRCIACGFNMDGAEFYSEASSEFVTVKEN</sequence>
<protein>
    <submittedName>
        <fullName evidence="1">Uncharacterized protein</fullName>
    </submittedName>
</protein>